<evidence type="ECO:0000313" key="1">
    <source>
        <dbReference type="EMBL" id="SIT44685.1"/>
    </source>
</evidence>
<gene>
    <name evidence="1" type="ORF">BN2475_480074</name>
</gene>
<dbReference type="Proteomes" id="UP000187012">
    <property type="component" value="Unassembled WGS sequence"/>
</dbReference>
<dbReference type="EMBL" id="CYGX02000048">
    <property type="protein sequence ID" value="SIT44685.1"/>
    <property type="molecule type" value="Genomic_DNA"/>
</dbReference>
<dbReference type="AlphaFoldDB" id="A0A1N7SBF7"/>
<reference evidence="1 2" key="1">
    <citation type="submission" date="2016-12" db="EMBL/GenBank/DDBJ databases">
        <authorList>
            <person name="Song W.-J."/>
            <person name="Kurnit D.M."/>
        </authorList>
    </citation>
    <scope>NUCLEOTIDE SEQUENCE [LARGE SCALE GENOMIC DNA]</scope>
    <source>
        <strain evidence="1 2">STM7296</strain>
    </source>
</reference>
<protein>
    <submittedName>
        <fullName evidence="1">Uncharacterized protein</fullName>
    </submittedName>
</protein>
<proteinExistence type="predicted"/>
<name>A0A1N7SBF7_9BURK</name>
<accession>A0A1N7SBF7</accession>
<dbReference type="STRING" id="1247936.BN2475_480074"/>
<organism evidence="1 2">
    <name type="scientific">Paraburkholderia ribeironis</name>
    <dbReference type="NCBI Taxonomy" id="1247936"/>
    <lineage>
        <taxon>Bacteria</taxon>
        <taxon>Pseudomonadati</taxon>
        <taxon>Pseudomonadota</taxon>
        <taxon>Betaproteobacteria</taxon>
        <taxon>Burkholderiales</taxon>
        <taxon>Burkholderiaceae</taxon>
        <taxon>Paraburkholderia</taxon>
    </lineage>
</organism>
<sequence>MRCRARVRLRCGSPRPQPCPPSLALLPALARVGGLQVSGIEGEDGLRWVLHPLVSLVVSCR</sequence>
<evidence type="ECO:0000313" key="2">
    <source>
        <dbReference type="Proteomes" id="UP000187012"/>
    </source>
</evidence>
<keyword evidence="2" id="KW-1185">Reference proteome</keyword>